<dbReference type="SMART" id="SM00338">
    <property type="entry name" value="BRLZ"/>
    <property type="match status" value="1"/>
</dbReference>
<protein>
    <submittedName>
        <fullName evidence="11">Transcription factor TGA1-like</fullName>
    </submittedName>
</protein>
<feature type="coiled-coil region" evidence="8">
    <location>
        <begin position="204"/>
        <end position="231"/>
    </location>
</feature>
<sequence>MVHTTTSTSFCLHDFSFCPHVYNIHEPYFTTRGDSPWEVQLRRNDPDIESVGTQLKGDDPDIESIGTQLKRDDPDLEGIGNGYKIIGLFACGSTRIMIVEAVICSKSMNSPSTQFVPSRRMVIYEPIHQIGTCGENFKSSVNPHTSSSLIVEADYKMENESETGSHEMLAPSNKYDQEATKPIDKIQRRLAQNREAARKSRLRKKAYVQQLEHSRLKLIQLEQELERTSQQGLYMGGGLEGGHLGFSGAANSGLLSKH</sequence>
<dbReference type="InterPro" id="IPR004827">
    <property type="entry name" value="bZIP"/>
</dbReference>
<evidence type="ECO:0000259" key="9">
    <source>
        <dbReference type="PROSITE" id="PS50217"/>
    </source>
</evidence>
<feature type="domain" description="BZIP" evidence="9">
    <location>
        <begin position="183"/>
        <end position="227"/>
    </location>
</feature>
<name>A0A6P5ZHD2_DURZI</name>
<dbReference type="PANTHER" id="PTHR45693:SF36">
    <property type="entry name" value="TRANSCRIPTION FACTOR TGA4"/>
    <property type="match status" value="1"/>
</dbReference>
<evidence type="ECO:0000313" key="11">
    <source>
        <dbReference type="RefSeq" id="XP_022752268.1"/>
    </source>
</evidence>
<evidence type="ECO:0000256" key="5">
    <source>
        <dbReference type="ARBA" id="ARBA00023159"/>
    </source>
</evidence>
<dbReference type="Pfam" id="PF00170">
    <property type="entry name" value="bZIP_1"/>
    <property type="match status" value="1"/>
</dbReference>
<dbReference type="PANTHER" id="PTHR45693">
    <property type="entry name" value="TRANSCRIPTION FACTOR TGA9"/>
    <property type="match status" value="1"/>
</dbReference>
<accession>A0A6P5ZHD2</accession>
<dbReference type="PROSITE" id="PS00036">
    <property type="entry name" value="BZIP_BASIC"/>
    <property type="match status" value="1"/>
</dbReference>
<dbReference type="Proteomes" id="UP000515121">
    <property type="component" value="Unplaced"/>
</dbReference>
<dbReference type="Gene3D" id="1.20.5.170">
    <property type="match status" value="1"/>
</dbReference>
<comment type="subcellular location">
    <subcellularLocation>
        <location evidence="1">Nucleus</location>
    </subcellularLocation>
</comment>
<dbReference type="CDD" id="cd14708">
    <property type="entry name" value="bZIP_HBP1b-like"/>
    <property type="match status" value="1"/>
</dbReference>
<keyword evidence="7" id="KW-0539">Nucleus</keyword>
<comment type="similarity">
    <text evidence="2">Belongs to the bZIP family.</text>
</comment>
<evidence type="ECO:0000256" key="3">
    <source>
        <dbReference type="ARBA" id="ARBA00023015"/>
    </source>
</evidence>
<dbReference type="SUPFAM" id="SSF57959">
    <property type="entry name" value="Leucine zipper domain"/>
    <property type="match status" value="1"/>
</dbReference>
<keyword evidence="5" id="KW-0010">Activator</keyword>
<evidence type="ECO:0000256" key="7">
    <source>
        <dbReference type="ARBA" id="ARBA00023242"/>
    </source>
</evidence>
<evidence type="ECO:0000256" key="1">
    <source>
        <dbReference type="ARBA" id="ARBA00004123"/>
    </source>
</evidence>
<dbReference type="GeneID" id="111301004"/>
<dbReference type="GO" id="GO:0005634">
    <property type="term" value="C:nucleus"/>
    <property type="evidence" value="ECO:0007669"/>
    <property type="project" value="UniProtKB-SubCell"/>
</dbReference>
<keyword evidence="4" id="KW-0238">DNA-binding</keyword>
<proteinExistence type="inferred from homology"/>
<evidence type="ECO:0000256" key="2">
    <source>
        <dbReference type="ARBA" id="ARBA00007163"/>
    </source>
</evidence>
<dbReference type="RefSeq" id="XP_022752268.1">
    <property type="nucleotide sequence ID" value="XM_022896533.1"/>
</dbReference>
<keyword evidence="10" id="KW-1185">Reference proteome</keyword>
<dbReference type="AlphaFoldDB" id="A0A6P5ZHD2"/>
<keyword evidence="6" id="KW-0804">Transcription</keyword>
<dbReference type="PROSITE" id="PS50217">
    <property type="entry name" value="BZIP"/>
    <property type="match status" value="1"/>
</dbReference>
<dbReference type="KEGG" id="dzi:111301004"/>
<evidence type="ECO:0000256" key="4">
    <source>
        <dbReference type="ARBA" id="ARBA00023125"/>
    </source>
</evidence>
<dbReference type="InterPro" id="IPR046347">
    <property type="entry name" value="bZIP_sf"/>
</dbReference>
<gene>
    <name evidence="11" type="primary">LOC111301004</name>
</gene>
<keyword evidence="3" id="KW-0805">Transcription regulation</keyword>
<evidence type="ECO:0000313" key="10">
    <source>
        <dbReference type="Proteomes" id="UP000515121"/>
    </source>
</evidence>
<reference evidence="11" key="1">
    <citation type="submission" date="2025-08" db="UniProtKB">
        <authorList>
            <consortium name="RefSeq"/>
        </authorList>
    </citation>
    <scope>IDENTIFICATION</scope>
    <source>
        <tissue evidence="11">Fruit stalk</tissue>
    </source>
</reference>
<dbReference type="GO" id="GO:0000976">
    <property type="term" value="F:transcription cis-regulatory region binding"/>
    <property type="evidence" value="ECO:0007669"/>
    <property type="project" value="UniProtKB-ARBA"/>
</dbReference>
<dbReference type="GO" id="GO:0003700">
    <property type="term" value="F:DNA-binding transcription factor activity"/>
    <property type="evidence" value="ECO:0007669"/>
    <property type="project" value="InterPro"/>
</dbReference>
<evidence type="ECO:0000256" key="6">
    <source>
        <dbReference type="ARBA" id="ARBA00023163"/>
    </source>
</evidence>
<keyword evidence="8" id="KW-0175">Coiled coil</keyword>
<dbReference type="OrthoDB" id="1737353at2759"/>
<dbReference type="FunFam" id="1.20.5.170:FF:000019">
    <property type="entry name" value="BZIP family transcription factor"/>
    <property type="match status" value="1"/>
</dbReference>
<organism evidence="10 11">
    <name type="scientific">Durio zibethinus</name>
    <name type="common">Durian</name>
    <dbReference type="NCBI Taxonomy" id="66656"/>
    <lineage>
        <taxon>Eukaryota</taxon>
        <taxon>Viridiplantae</taxon>
        <taxon>Streptophyta</taxon>
        <taxon>Embryophyta</taxon>
        <taxon>Tracheophyta</taxon>
        <taxon>Spermatophyta</taxon>
        <taxon>Magnoliopsida</taxon>
        <taxon>eudicotyledons</taxon>
        <taxon>Gunneridae</taxon>
        <taxon>Pentapetalae</taxon>
        <taxon>rosids</taxon>
        <taxon>malvids</taxon>
        <taxon>Malvales</taxon>
        <taxon>Malvaceae</taxon>
        <taxon>Helicteroideae</taxon>
        <taxon>Durio</taxon>
    </lineage>
</organism>
<evidence type="ECO:0000256" key="8">
    <source>
        <dbReference type="SAM" id="Coils"/>
    </source>
</evidence>